<dbReference type="RefSeq" id="WP_082018905.1">
    <property type="nucleotide sequence ID" value="NZ_JTJZ01000018.1"/>
</dbReference>
<accession>A0A0B9ATZ5</accession>
<dbReference type="PANTHER" id="PTHR12304">
    <property type="entry name" value="INOSINE-URIDINE PREFERRING NUCLEOSIDE HYDROLASE"/>
    <property type="match status" value="1"/>
</dbReference>
<feature type="domain" description="Inosine/uridine-preferring nucleoside hydrolase" evidence="3">
    <location>
        <begin position="3"/>
        <end position="302"/>
    </location>
</feature>
<keyword evidence="2" id="KW-0326">Glycosidase</keyword>
<dbReference type="SUPFAM" id="SSF53590">
    <property type="entry name" value="Nucleoside hydrolase"/>
    <property type="match status" value="1"/>
</dbReference>
<gene>
    <name evidence="4" type="ORF">AE0388_1786</name>
</gene>
<dbReference type="PANTHER" id="PTHR12304:SF4">
    <property type="entry name" value="URIDINE NUCLEOSIDASE"/>
    <property type="match status" value="1"/>
</dbReference>
<keyword evidence="1 4" id="KW-0378">Hydrolase</keyword>
<name>A0A0B9ATZ5_BRELN</name>
<dbReference type="PATRIC" id="fig|1703.6.peg.1669"/>
<keyword evidence="5" id="KW-1185">Reference proteome</keyword>
<evidence type="ECO:0000313" key="5">
    <source>
        <dbReference type="Proteomes" id="UP000031488"/>
    </source>
</evidence>
<dbReference type="GO" id="GO:0005829">
    <property type="term" value="C:cytosol"/>
    <property type="evidence" value="ECO:0007669"/>
    <property type="project" value="TreeGrafter"/>
</dbReference>
<dbReference type="GO" id="GO:0006152">
    <property type="term" value="P:purine nucleoside catabolic process"/>
    <property type="evidence" value="ECO:0007669"/>
    <property type="project" value="TreeGrafter"/>
</dbReference>
<organism evidence="4 5">
    <name type="scientific">Brevibacterium linens</name>
    <dbReference type="NCBI Taxonomy" id="1703"/>
    <lineage>
        <taxon>Bacteria</taxon>
        <taxon>Bacillati</taxon>
        <taxon>Actinomycetota</taxon>
        <taxon>Actinomycetes</taxon>
        <taxon>Micrococcales</taxon>
        <taxon>Brevibacteriaceae</taxon>
        <taxon>Brevibacterium</taxon>
    </lineage>
</organism>
<evidence type="ECO:0000256" key="2">
    <source>
        <dbReference type="ARBA" id="ARBA00023295"/>
    </source>
</evidence>
<reference evidence="4 5" key="1">
    <citation type="submission" date="2014-11" db="EMBL/GenBank/DDBJ databases">
        <title>Draft Genome Sequence of Brevibacterium linens AE038-8.</title>
        <authorList>
            <person name="Maizel D."/>
            <person name="Utturkar S.M."/>
            <person name="Brown S.D."/>
            <person name="Ferrero M."/>
            <person name="Rosen B.P."/>
        </authorList>
    </citation>
    <scope>NUCLEOTIDE SEQUENCE [LARGE SCALE GENOMIC DNA]</scope>
    <source>
        <strain evidence="4 5">AE038-8</strain>
    </source>
</reference>
<evidence type="ECO:0000259" key="3">
    <source>
        <dbReference type="Pfam" id="PF01156"/>
    </source>
</evidence>
<dbReference type="InterPro" id="IPR001910">
    <property type="entry name" value="Inosine/uridine_hydrolase_dom"/>
</dbReference>
<dbReference type="GO" id="GO:0008477">
    <property type="term" value="F:purine nucleosidase activity"/>
    <property type="evidence" value="ECO:0007669"/>
    <property type="project" value="TreeGrafter"/>
</dbReference>
<dbReference type="Pfam" id="PF01156">
    <property type="entry name" value="IU_nuc_hydro"/>
    <property type="match status" value="1"/>
</dbReference>
<dbReference type="Proteomes" id="UP000031488">
    <property type="component" value="Unassembled WGS sequence"/>
</dbReference>
<dbReference type="InterPro" id="IPR023186">
    <property type="entry name" value="IUNH"/>
</dbReference>
<dbReference type="InterPro" id="IPR036452">
    <property type="entry name" value="Ribo_hydro-like"/>
</dbReference>
<evidence type="ECO:0000313" key="4">
    <source>
        <dbReference type="EMBL" id="KHS52803.1"/>
    </source>
</evidence>
<protein>
    <submittedName>
        <fullName evidence="4">Inosine/uridine-preferring nucleoside hydrolase</fullName>
    </submittedName>
</protein>
<dbReference type="AlphaFoldDB" id="A0A0B9ATZ5"/>
<dbReference type="EMBL" id="JTJZ01000018">
    <property type="protein sequence ID" value="KHS52803.1"/>
    <property type="molecule type" value="Genomic_DNA"/>
</dbReference>
<comment type="caution">
    <text evidence="4">The sequence shown here is derived from an EMBL/GenBank/DDBJ whole genome shotgun (WGS) entry which is preliminary data.</text>
</comment>
<dbReference type="Gene3D" id="3.90.245.10">
    <property type="entry name" value="Ribonucleoside hydrolase-like"/>
    <property type="match status" value="1"/>
</dbReference>
<sequence length="321" mass="34370">MRVIIDCDPGNGVPGANVDDAVALVYALNNPNLHVEAIWTVFGNTSAREGARAARKLLADLDVHDIRVREGWDAPISGARSAHRARLDAPSQDPDVYRLWGIAEPPRRESTQAEAEPLSDLVADLTAGGEDIVLICLGPLTNPARLLDAAPEAMSRVSHIYLMGGHLAEKGTVDTNFAVDPAAASRVLGSSIPLTIIPLDVTRTTELTETRWRQIVAATGGGVSEFVLSIRRWLEPWLAYSNSTRPVEGMWLHDLVAVAAAAEPELVTRESVALSILESPAGKLRFDPDGTTVDLITTVDGAALTAAWERSVTMAADHNEA</sequence>
<evidence type="ECO:0000256" key="1">
    <source>
        <dbReference type="ARBA" id="ARBA00022801"/>
    </source>
</evidence>
<proteinExistence type="predicted"/>